<dbReference type="EMBL" id="CAJNOR010017232">
    <property type="protein sequence ID" value="CAF1687036.1"/>
    <property type="molecule type" value="Genomic_DNA"/>
</dbReference>
<evidence type="ECO:0000256" key="1">
    <source>
        <dbReference type="SAM" id="MobiDB-lite"/>
    </source>
</evidence>
<sequence length="141" mass="16228">MSSTDSSSLKSHHHTNSSRDGGLNIEKKKILEIENTNFKKKTEIKTREENFIYSTKKSSSPHKVQIHQPNQSSISNNRLESIRVSISSSPYENEFIQKIQTISPTKSSIEENIEQPIYHRPLLALLNQEKALKESENKFNF</sequence>
<feature type="region of interest" description="Disordered" evidence="1">
    <location>
        <begin position="1"/>
        <end position="25"/>
    </location>
</feature>
<name>A0A816HGG2_ADIRI</name>
<comment type="caution">
    <text evidence="2">The sequence shown here is derived from an EMBL/GenBank/DDBJ whole genome shotgun (WGS) entry which is preliminary data.</text>
</comment>
<keyword evidence="3" id="KW-1185">Reference proteome</keyword>
<organism evidence="2 3">
    <name type="scientific">Adineta ricciae</name>
    <name type="common">Rotifer</name>
    <dbReference type="NCBI Taxonomy" id="249248"/>
    <lineage>
        <taxon>Eukaryota</taxon>
        <taxon>Metazoa</taxon>
        <taxon>Spiralia</taxon>
        <taxon>Gnathifera</taxon>
        <taxon>Rotifera</taxon>
        <taxon>Eurotatoria</taxon>
        <taxon>Bdelloidea</taxon>
        <taxon>Adinetida</taxon>
        <taxon>Adinetidae</taxon>
        <taxon>Adineta</taxon>
    </lineage>
</organism>
<accession>A0A816HGG2</accession>
<gene>
    <name evidence="2" type="ORF">XAT740_LOCUS62215</name>
</gene>
<evidence type="ECO:0000313" key="3">
    <source>
        <dbReference type="Proteomes" id="UP000663828"/>
    </source>
</evidence>
<dbReference type="Proteomes" id="UP000663828">
    <property type="component" value="Unassembled WGS sequence"/>
</dbReference>
<evidence type="ECO:0000313" key="2">
    <source>
        <dbReference type="EMBL" id="CAF1687036.1"/>
    </source>
</evidence>
<proteinExistence type="predicted"/>
<dbReference type="AlphaFoldDB" id="A0A816HGG2"/>
<protein>
    <submittedName>
        <fullName evidence="2">Uncharacterized protein</fullName>
    </submittedName>
</protein>
<feature type="region of interest" description="Disordered" evidence="1">
    <location>
        <begin position="54"/>
        <end position="77"/>
    </location>
</feature>
<reference evidence="2" key="1">
    <citation type="submission" date="2021-02" db="EMBL/GenBank/DDBJ databases">
        <authorList>
            <person name="Nowell W R."/>
        </authorList>
    </citation>
    <scope>NUCLEOTIDE SEQUENCE</scope>
</reference>